<feature type="domain" description="SGNH hydrolase-type esterase" evidence="2">
    <location>
        <begin position="195"/>
        <end position="362"/>
    </location>
</feature>
<sequence>MIKWLKKWSYMIMLVGTGAVYLNSVDNWQVYAKPLMRIQSWYEDSGLGNLFAAGGGITEGGGSENSAGGQEGAAAGEDTSSGAGESGNVPGTGDVPDSDPAQNPGEGPSVVGEEGSHLPGEEGFGPTEGEAAGEGTADGSNGLPSGGETGEGTGASNENGAGTEPSAGGMPEEPSESSEPVYMAVEDDYFSDAVFIGDSRTVGMFEYGGLEETAAFYASTGLTVYKMFDSEIVSVPGEKRKISVEEALQQNAFAKIYLMIGINEMGTGTVESFLEAYQGAVAHLRELQPDAIIYLQGIIRVTSERSAQGDYINNEGIDARNEGIAQLADNETIFYLDVNPLICDETGGMIPDYTFDGVHLKAKYIEIWKDYLKSHAISS</sequence>
<gene>
    <name evidence="3" type="ORF">AMURIS_02592</name>
</gene>
<dbReference type="AlphaFoldDB" id="A0A2K4ZHE5"/>
<dbReference type="Pfam" id="PF13472">
    <property type="entry name" value="Lipase_GDSL_2"/>
    <property type="match status" value="1"/>
</dbReference>
<feature type="compositionally biased region" description="Gly residues" evidence="1">
    <location>
        <begin position="144"/>
        <end position="153"/>
    </location>
</feature>
<organism evidence="3 4">
    <name type="scientific">Acetatifactor muris</name>
    <dbReference type="NCBI Taxonomy" id="879566"/>
    <lineage>
        <taxon>Bacteria</taxon>
        <taxon>Bacillati</taxon>
        <taxon>Bacillota</taxon>
        <taxon>Clostridia</taxon>
        <taxon>Lachnospirales</taxon>
        <taxon>Lachnospiraceae</taxon>
        <taxon>Acetatifactor</taxon>
    </lineage>
</organism>
<feature type="compositionally biased region" description="Low complexity" evidence="1">
    <location>
        <begin position="104"/>
        <end position="113"/>
    </location>
</feature>
<evidence type="ECO:0000259" key="2">
    <source>
        <dbReference type="Pfam" id="PF13472"/>
    </source>
</evidence>
<feature type="compositionally biased region" description="Low complexity" evidence="1">
    <location>
        <begin position="64"/>
        <end position="77"/>
    </location>
</feature>
<protein>
    <recommendedName>
        <fullName evidence="2">SGNH hydrolase-type esterase domain-containing protein</fullName>
    </recommendedName>
</protein>
<evidence type="ECO:0000313" key="3">
    <source>
        <dbReference type="EMBL" id="SOY29871.1"/>
    </source>
</evidence>
<name>A0A2K4ZHE5_9FIRM</name>
<dbReference type="OrthoDB" id="1650541at2"/>
<dbReference type="Gene3D" id="3.40.50.1110">
    <property type="entry name" value="SGNH hydrolase"/>
    <property type="match status" value="1"/>
</dbReference>
<reference evidence="3 4" key="1">
    <citation type="submission" date="2018-01" db="EMBL/GenBank/DDBJ databases">
        <authorList>
            <person name="Gaut B.S."/>
            <person name="Morton B.R."/>
            <person name="Clegg M.T."/>
            <person name="Duvall M.R."/>
        </authorList>
    </citation>
    <scope>NUCLEOTIDE SEQUENCE [LARGE SCALE GENOMIC DNA]</scope>
    <source>
        <strain evidence="3">GP69</strain>
    </source>
</reference>
<dbReference type="Proteomes" id="UP000236311">
    <property type="component" value="Unassembled WGS sequence"/>
</dbReference>
<feature type="compositionally biased region" description="Low complexity" evidence="1">
    <location>
        <begin position="124"/>
        <end position="137"/>
    </location>
</feature>
<feature type="compositionally biased region" description="Low complexity" evidence="1">
    <location>
        <begin position="154"/>
        <end position="179"/>
    </location>
</feature>
<dbReference type="SUPFAM" id="SSF52266">
    <property type="entry name" value="SGNH hydrolase"/>
    <property type="match status" value="1"/>
</dbReference>
<evidence type="ECO:0000256" key="1">
    <source>
        <dbReference type="SAM" id="MobiDB-lite"/>
    </source>
</evidence>
<dbReference type="RefSeq" id="WP_103239948.1">
    <property type="nucleotide sequence ID" value="NZ_JANJZD010000011.1"/>
</dbReference>
<keyword evidence="4" id="KW-1185">Reference proteome</keyword>
<accession>A0A2K4ZHE5</accession>
<evidence type="ECO:0000313" key="4">
    <source>
        <dbReference type="Proteomes" id="UP000236311"/>
    </source>
</evidence>
<dbReference type="EMBL" id="OFSM01000012">
    <property type="protein sequence ID" value="SOY29871.1"/>
    <property type="molecule type" value="Genomic_DNA"/>
</dbReference>
<feature type="region of interest" description="Disordered" evidence="1">
    <location>
        <begin position="61"/>
        <end position="179"/>
    </location>
</feature>
<dbReference type="InterPro" id="IPR036514">
    <property type="entry name" value="SGNH_hydro_sf"/>
</dbReference>
<dbReference type="InterPro" id="IPR013830">
    <property type="entry name" value="SGNH_hydro"/>
</dbReference>
<proteinExistence type="predicted"/>